<dbReference type="Proteomes" id="UP000530403">
    <property type="component" value="Unassembled WGS sequence"/>
</dbReference>
<evidence type="ECO:0000313" key="3">
    <source>
        <dbReference type="EMBL" id="NYE43505.1"/>
    </source>
</evidence>
<evidence type="ECO:0000313" key="5">
    <source>
        <dbReference type="Proteomes" id="UP000530403"/>
    </source>
</evidence>
<dbReference type="EMBL" id="JACCCF010000001">
    <property type="protein sequence ID" value="NYE43505.1"/>
    <property type="molecule type" value="Genomic_DNA"/>
</dbReference>
<dbReference type="RefSeq" id="WP_173316389.1">
    <property type="nucleotide sequence ID" value="NZ_BAAAUE010000013.1"/>
</dbReference>
<feature type="region of interest" description="Disordered" evidence="1">
    <location>
        <begin position="61"/>
        <end position="86"/>
    </location>
</feature>
<protein>
    <submittedName>
        <fullName evidence="2">Uncharacterized protein</fullName>
    </submittedName>
</protein>
<dbReference type="AlphaFoldDB" id="A0A7J0CC60"/>
<evidence type="ECO:0000313" key="4">
    <source>
        <dbReference type="Proteomes" id="UP000498980"/>
    </source>
</evidence>
<keyword evidence="4" id="KW-1185">Reference proteome</keyword>
<evidence type="ECO:0000256" key="1">
    <source>
        <dbReference type="SAM" id="MobiDB-lite"/>
    </source>
</evidence>
<name>A0A7J0CC60_9ACTN</name>
<accession>A0A7J0CC60</accession>
<sequence length="86" mass="9328">MSDSTTESADRPRLRHVGIAVFATAAEHEALMERMAEVLCADPSHEGPCAVPWAMSSVDGDSLSRRRRRQLMDAIEETNPGSSTTA</sequence>
<evidence type="ECO:0000313" key="2">
    <source>
        <dbReference type="EMBL" id="GFM99978.1"/>
    </source>
</evidence>
<reference evidence="2 4" key="1">
    <citation type="submission" date="2020-05" db="EMBL/GenBank/DDBJ databases">
        <title>Whole genome shotgun sequence of Streptomyces fulvorobeus NBRC 15897.</title>
        <authorList>
            <person name="Komaki H."/>
            <person name="Tamura T."/>
        </authorList>
    </citation>
    <scope>NUCLEOTIDE SEQUENCE [LARGE SCALE GENOMIC DNA]</scope>
    <source>
        <strain evidence="2 4">NBRC 15897</strain>
    </source>
</reference>
<gene>
    <name evidence="3" type="ORF">HEB29_004516</name>
    <name evidence="2" type="ORF">Sfulv_47890</name>
</gene>
<dbReference type="Proteomes" id="UP000498980">
    <property type="component" value="Unassembled WGS sequence"/>
</dbReference>
<organism evidence="2 4">
    <name type="scientific">Streptomyces fulvorobeus</name>
    <dbReference type="NCBI Taxonomy" id="284028"/>
    <lineage>
        <taxon>Bacteria</taxon>
        <taxon>Bacillati</taxon>
        <taxon>Actinomycetota</taxon>
        <taxon>Actinomycetes</taxon>
        <taxon>Kitasatosporales</taxon>
        <taxon>Streptomycetaceae</taxon>
        <taxon>Streptomyces</taxon>
    </lineage>
</organism>
<proteinExistence type="predicted"/>
<dbReference type="EMBL" id="BLWC01000001">
    <property type="protein sequence ID" value="GFM99978.1"/>
    <property type="molecule type" value="Genomic_DNA"/>
</dbReference>
<reference evidence="3 5" key="2">
    <citation type="submission" date="2020-07" db="EMBL/GenBank/DDBJ databases">
        <title>Sequencing the genomes of 1000 actinobacteria strains.</title>
        <authorList>
            <person name="Klenk H.-P."/>
        </authorList>
    </citation>
    <scope>NUCLEOTIDE SEQUENCE [LARGE SCALE GENOMIC DNA]</scope>
    <source>
        <strain evidence="3 5">DSM 41455</strain>
    </source>
</reference>
<comment type="caution">
    <text evidence="2">The sequence shown here is derived from an EMBL/GenBank/DDBJ whole genome shotgun (WGS) entry which is preliminary data.</text>
</comment>